<reference evidence="1" key="1">
    <citation type="journal article" date="2019" name="bioRxiv">
        <title>The Genome of the Zebra Mussel, Dreissena polymorpha: A Resource for Invasive Species Research.</title>
        <authorList>
            <person name="McCartney M.A."/>
            <person name="Auch B."/>
            <person name="Kono T."/>
            <person name="Mallez S."/>
            <person name="Zhang Y."/>
            <person name="Obille A."/>
            <person name="Becker A."/>
            <person name="Abrahante J.E."/>
            <person name="Garbe J."/>
            <person name="Badalamenti J.P."/>
            <person name="Herman A."/>
            <person name="Mangelson H."/>
            <person name="Liachko I."/>
            <person name="Sullivan S."/>
            <person name="Sone E.D."/>
            <person name="Koren S."/>
            <person name="Silverstein K.A.T."/>
            <person name="Beckman K.B."/>
            <person name="Gohl D.M."/>
        </authorList>
    </citation>
    <scope>NUCLEOTIDE SEQUENCE</scope>
    <source>
        <strain evidence="1">Duluth1</strain>
        <tissue evidence="1">Whole animal</tissue>
    </source>
</reference>
<evidence type="ECO:0000313" key="2">
    <source>
        <dbReference type="Proteomes" id="UP000828390"/>
    </source>
</evidence>
<proteinExistence type="predicted"/>
<dbReference type="AlphaFoldDB" id="A0A9D4DF00"/>
<dbReference type="Proteomes" id="UP000828390">
    <property type="component" value="Unassembled WGS sequence"/>
</dbReference>
<protein>
    <submittedName>
        <fullName evidence="1">Uncharacterized protein</fullName>
    </submittedName>
</protein>
<sequence>MPYAPFSQSAAQTDIIHIISHRSCTLGIHGQTTGEWVGSELISALSAAVSRGSHEIYLMLLEAGVKLQGVFMMDSKYLTCLPIVTDMIQVGTFCKFSPK</sequence>
<reference evidence="1" key="2">
    <citation type="submission" date="2020-11" db="EMBL/GenBank/DDBJ databases">
        <authorList>
            <person name="McCartney M.A."/>
            <person name="Auch B."/>
            <person name="Kono T."/>
            <person name="Mallez S."/>
            <person name="Becker A."/>
            <person name="Gohl D.M."/>
            <person name="Silverstein K.A.T."/>
            <person name="Koren S."/>
            <person name="Bechman K.B."/>
            <person name="Herman A."/>
            <person name="Abrahante J.E."/>
            <person name="Garbe J."/>
        </authorList>
    </citation>
    <scope>NUCLEOTIDE SEQUENCE</scope>
    <source>
        <strain evidence="1">Duluth1</strain>
        <tissue evidence="1">Whole animal</tissue>
    </source>
</reference>
<comment type="caution">
    <text evidence="1">The sequence shown here is derived from an EMBL/GenBank/DDBJ whole genome shotgun (WGS) entry which is preliminary data.</text>
</comment>
<name>A0A9D4DF00_DREPO</name>
<organism evidence="1 2">
    <name type="scientific">Dreissena polymorpha</name>
    <name type="common">Zebra mussel</name>
    <name type="synonym">Mytilus polymorpha</name>
    <dbReference type="NCBI Taxonomy" id="45954"/>
    <lineage>
        <taxon>Eukaryota</taxon>
        <taxon>Metazoa</taxon>
        <taxon>Spiralia</taxon>
        <taxon>Lophotrochozoa</taxon>
        <taxon>Mollusca</taxon>
        <taxon>Bivalvia</taxon>
        <taxon>Autobranchia</taxon>
        <taxon>Heteroconchia</taxon>
        <taxon>Euheterodonta</taxon>
        <taxon>Imparidentia</taxon>
        <taxon>Neoheterodontei</taxon>
        <taxon>Myida</taxon>
        <taxon>Dreissenoidea</taxon>
        <taxon>Dreissenidae</taxon>
        <taxon>Dreissena</taxon>
    </lineage>
</organism>
<evidence type="ECO:0000313" key="1">
    <source>
        <dbReference type="EMBL" id="KAH3747741.1"/>
    </source>
</evidence>
<gene>
    <name evidence="1" type="ORF">DPMN_182171</name>
</gene>
<keyword evidence="2" id="KW-1185">Reference proteome</keyword>
<dbReference type="EMBL" id="JAIWYP010000010">
    <property type="protein sequence ID" value="KAH3747741.1"/>
    <property type="molecule type" value="Genomic_DNA"/>
</dbReference>
<accession>A0A9D4DF00</accession>